<name>A0A834DF56_9CHIR</name>
<protein>
    <submittedName>
        <fullName evidence="1">Uncharacterized protein</fullName>
    </submittedName>
</protein>
<gene>
    <name evidence="1" type="ORF">HJG60_009225</name>
</gene>
<accession>A0A834DF56</accession>
<proteinExistence type="predicted"/>
<evidence type="ECO:0000313" key="1">
    <source>
        <dbReference type="EMBL" id="KAF6078381.1"/>
    </source>
</evidence>
<dbReference type="EMBL" id="JABVXQ010000014">
    <property type="protein sequence ID" value="KAF6078381.1"/>
    <property type="molecule type" value="Genomic_DNA"/>
</dbReference>
<comment type="caution">
    <text evidence="1">The sequence shown here is derived from an EMBL/GenBank/DDBJ whole genome shotgun (WGS) entry which is preliminary data.</text>
</comment>
<dbReference type="AlphaFoldDB" id="A0A834DF56"/>
<reference evidence="1 2" key="1">
    <citation type="journal article" date="2020" name="Nature">
        <title>Six reference-quality genomes reveal evolution of bat adaptations.</title>
        <authorList>
            <person name="Jebb D."/>
            <person name="Huang Z."/>
            <person name="Pippel M."/>
            <person name="Hughes G.M."/>
            <person name="Lavrichenko K."/>
            <person name="Devanna P."/>
            <person name="Winkler S."/>
            <person name="Jermiin L.S."/>
            <person name="Skirmuntt E.C."/>
            <person name="Katzourakis A."/>
            <person name="Burkitt-Gray L."/>
            <person name="Ray D.A."/>
            <person name="Sullivan K.A.M."/>
            <person name="Roscito J.G."/>
            <person name="Kirilenko B.M."/>
            <person name="Davalos L.M."/>
            <person name="Corthals A.P."/>
            <person name="Power M.L."/>
            <person name="Jones G."/>
            <person name="Ransome R.D."/>
            <person name="Dechmann D.K.N."/>
            <person name="Locatelli A.G."/>
            <person name="Puechmaille S.J."/>
            <person name="Fedrigo O."/>
            <person name="Jarvis E.D."/>
            <person name="Hiller M."/>
            <person name="Vernes S.C."/>
            <person name="Myers E.W."/>
            <person name="Teeling E.C."/>
        </authorList>
    </citation>
    <scope>NUCLEOTIDE SEQUENCE [LARGE SCALE GENOMIC DNA]</scope>
    <source>
        <strain evidence="1">Bat1K_MPI-CBG_1</strain>
    </source>
</reference>
<evidence type="ECO:0000313" key="2">
    <source>
        <dbReference type="Proteomes" id="UP000664940"/>
    </source>
</evidence>
<sequence>MPLPMLDGADQGVQDLKTCLLSRLTTRCSFSYTESVSVPPPPSPSTVAAGVCGRLRPFGRRFLLMGSRARRSVTGGHFIVFRGTRQSGAREPEHGLCRSHEGELDLVCAADEQPWKTAASVDRVTQTQRRETRVSNPVETLKRSAPALLDTWGFGTRQWGWTQSWRGFL</sequence>
<organism evidence="1 2">
    <name type="scientific">Phyllostomus discolor</name>
    <name type="common">pale spear-nosed bat</name>
    <dbReference type="NCBI Taxonomy" id="89673"/>
    <lineage>
        <taxon>Eukaryota</taxon>
        <taxon>Metazoa</taxon>
        <taxon>Chordata</taxon>
        <taxon>Craniata</taxon>
        <taxon>Vertebrata</taxon>
        <taxon>Euteleostomi</taxon>
        <taxon>Mammalia</taxon>
        <taxon>Eutheria</taxon>
        <taxon>Laurasiatheria</taxon>
        <taxon>Chiroptera</taxon>
        <taxon>Yangochiroptera</taxon>
        <taxon>Phyllostomidae</taxon>
        <taxon>Phyllostominae</taxon>
        <taxon>Phyllostomus</taxon>
    </lineage>
</organism>
<dbReference type="Proteomes" id="UP000664940">
    <property type="component" value="Unassembled WGS sequence"/>
</dbReference>